<protein>
    <submittedName>
        <fullName evidence="2">Asp/Glu/hydantoin racemase</fullName>
    </submittedName>
</protein>
<dbReference type="EMBL" id="BMKB01000005">
    <property type="protein sequence ID" value="GGA59676.1"/>
    <property type="molecule type" value="Genomic_DNA"/>
</dbReference>
<sequence length="204" mass="21986">MSQYHSFDPAEGHGLPHDPVKAIVAPRPIGWISSLDANGRANLAPYSFFNIFASKPPILGFSSEGWKHSVANIEATGEFVFNLATARLAQAMNLSSGDFAQGTDEFAKAGLEKMPSENVSAPRVAGVAAAMECKLIEIKPLHDLDGNPVGNFLVLGQVVAVHIEKSYLADGLFDIAKAQTIARCGYRGDYVIADHMFEMIRPKV</sequence>
<dbReference type="GO" id="GO:0010181">
    <property type="term" value="F:FMN binding"/>
    <property type="evidence" value="ECO:0007669"/>
    <property type="project" value="InterPro"/>
</dbReference>
<accession>A0A916RJG4</accession>
<dbReference type="AlphaFoldDB" id="A0A916RJG4"/>
<name>A0A916RJG4_9HYPH</name>
<dbReference type="GO" id="GO:0016646">
    <property type="term" value="F:oxidoreductase activity, acting on the CH-NH group of donors, NAD or NADP as acceptor"/>
    <property type="evidence" value="ECO:0007669"/>
    <property type="project" value="UniProtKB-ARBA"/>
</dbReference>
<evidence type="ECO:0000313" key="2">
    <source>
        <dbReference type="EMBL" id="GGA59676.1"/>
    </source>
</evidence>
<dbReference type="SMART" id="SM00903">
    <property type="entry name" value="Flavin_Reduct"/>
    <property type="match status" value="1"/>
</dbReference>
<keyword evidence="3" id="KW-1185">Reference proteome</keyword>
<dbReference type="InterPro" id="IPR012349">
    <property type="entry name" value="Split_barrel_FMN-bd"/>
</dbReference>
<dbReference type="InterPro" id="IPR002563">
    <property type="entry name" value="Flavin_Rdtase-like_dom"/>
</dbReference>
<comment type="caution">
    <text evidence="2">The sequence shown here is derived from an EMBL/GenBank/DDBJ whole genome shotgun (WGS) entry which is preliminary data.</text>
</comment>
<dbReference type="PANTHER" id="PTHR43812">
    <property type="entry name" value="BLR2425 PROTEIN"/>
    <property type="match status" value="1"/>
</dbReference>
<dbReference type="RefSeq" id="WP_127071937.1">
    <property type="nucleotide sequence ID" value="NZ_BMKB01000005.1"/>
</dbReference>
<gene>
    <name evidence="2" type="ORF">GCM10011499_32340</name>
</gene>
<organism evidence="2 3">
    <name type="scientific">Pelagibacterium lentulum</name>
    <dbReference type="NCBI Taxonomy" id="2029865"/>
    <lineage>
        <taxon>Bacteria</taxon>
        <taxon>Pseudomonadati</taxon>
        <taxon>Pseudomonadota</taxon>
        <taxon>Alphaproteobacteria</taxon>
        <taxon>Hyphomicrobiales</taxon>
        <taxon>Devosiaceae</taxon>
        <taxon>Pelagibacterium</taxon>
    </lineage>
</organism>
<evidence type="ECO:0000259" key="1">
    <source>
        <dbReference type="SMART" id="SM00903"/>
    </source>
</evidence>
<dbReference type="SUPFAM" id="SSF50475">
    <property type="entry name" value="FMN-binding split barrel"/>
    <property type="match status" value="1"/>
</dbReference>
<dbReference type="OrthoDB" id="9783347at2"/>
<proteinExistence type="predicted"/>
<dbReference type="Proteomes" id="UP000596977">
    <property type="component" value="Unassembled WGS sequence"/>
</dbReference>
<dbReference type="PANTHER" id="PTHR43812:SF2">
    <property type="entry name" value="FLAVIN REDUCTASE LIKE DOMAIN-CONTAINING PROTEIN"/>
    <property type="match status" value="1"/>
</dbReference>
<dbReference type="Pfam" id="PF01613">
    <property type="entry name" value="Flavin_Reduct"/>
    <property type="match status" value="1"/>
</dbReference>
<evidence type="ECO:0000313" key="3">
    <source>
        <dbReference type="Proteomes" id="UP000596977"/>
    </source>
</evidence>
<dbReference type="Gene3D" id="2.30.110.10">
    <property type="entry name" value="Electron Transport, Fmn-binding Protein, Chain A"/>
    <property type="match status" value="1"/>
</dbReference>
<reference evidence="2 3" key="1">
    <citation type="journal article" date="2014" name="Int. J. Syst. Evol. Microbiol.">
        <title>Complete genome sequence of Corynebacterium casei LMG S-19264T (=DSM 44701T), isolated from a smear-ripened cheese.</title>
        <authorList>
            <consortium name="US DOE Joint Genome Institute (JGI-PGF)"/>
            <person name="Walter F."/>
            <person name="Albersmeier A."/>
            <person name="Kalinowski J."/>
            <person name="Ruckert C."/>
        </authorList>
    </citation>
    <scope>NUCLEOTIDE SEQUENCE [LARGE SCALE GENOMIC DNA]</scope>
    <source>
        <strain evidence="2 3">CGMCC 1.15896</strain>
    </source>
</reference>
<feature type="domain" description="Flavin reductase like" evidence="1">
    <location>
        <begin position="22"/>
        <end position="175"/>
    </location>
</feature>